<evidence type="ECO:0000313" key="5">
    <source>
        <dbReference type="EMBL" id="SEA47236.1"/>
    </source>
</evidence>
<dbReference type="InterPro" id="IPR018060">
    <property type="entry name" value="HTH_AraC"/>
</dbReference>
<dbReference type="Pfam" id="PF12833">
    <property type="entry name" value="HTH_18"/>
    <property type="match status" value="1"/>
</dbReference>
<dbReference type="Proteomes" id="UP000199041">
    <property type="component" value="Unassembled WGS sequence"/>
</dbReference>
<protein>
    <submittedName>
        <fullName evidence="5">AraC-type DNA-binding protein</fullName>
    </submittedName>
</protein>
<dbReference type="RefSeq" id="WP_244518958.1">
    <property type="nucleotide sequence ID" value="NZ_FNQY01000021.1"/>
</dbReference>
<evidence type="ECO:0000256" key="3">
    <source>
        <dbReference type="ARBA" id="ARBA00023163"/>
    </source>
</evidence>
<dbReference type="SUPFAM" id="SSF46689">
    <property type="entry name" value="Homeodomain-like"/>
    <property type="match status" value="1"/>
</dbReference>
<dbReference type="AlphaFoldDB" id="A0A1H4BGL6"/>
<organism evidence="5 6">
    <name type="scientific">Arachidicoccus rhizosphaerae</name>
    <dbReference type="NCBI Taxonomy" id="551991"/>
    <lineage>
        <taxon>Bacteria</taxon>
        <taxon>Pseudomonadati</taxon>
        <taxon>Bacteroidota</taxon>
        <taxon>Chitinophagia</taxon>
        <taxon>Chitinophagales</taxon>
        <taxon>Chitinophagaceae</taxon>
        <taxon>Arachidicoccus</taxon>
    </lineage>
</organism>
<dbReference type="GO" id="GO:0003700">
    <property type="term" value="F:DNA-binding transcription factor activity"/>
    <property type="evidence" value="ECO:0007669"/>
    <property type="project" value="InterPro"/>
</dbReference>
<dbReference type="InterPro" id="IPR009057">
    <property type="entry name" value="Homeodomain-like_sf"/>
</dbReference>
<keyword evidence="3" id="KW-0804">Transcription</keyword>
<dbReference type="PROSITE" id="PS01124">
    <property type="entry name" value="HTH_ARAC_FAMILY_2"/>
    <property type="match status" value="1"/>
</dbReference>
<name>A0A1H4BGL6_9BACT</name>
<keyword evidence="6" id="KW-1185">Reference proteome</keyword>
<keyword evidence="1" id="KW-0805">Transcription regulation</keyword>
<proteinExistence type="predicted"/>
<dbReference type="EMBL" id="FNQY01000021">
    <property type="protein sequence ID" value="SEA47236.1"/>
    <property type="molecule type" value="Genomic_DNA"/>
</dbReference>
<dbReference type="Gene3D" id="1.10.10.60">
    <property type="entry name" value="Homeodomain-like"/>
    <property type="match status" value="1"/>
</dbReference>
<evidence type="ECO:0000256" key="2">
    <source>
        <dbReference type="ARBA" id="ARBA00023125"/>
    </source>
</evidence>
<reference evidence="5 6" key="1">
    <citation type="submission" date="2016-10" db="EMBL/GenBank/DDBJ databases">
        <authorList>
            <person name="de Groot N.N."/>
        </authorList>
    </citation>
    <scope>NUCLEOTIDE SEQUENCE [LARGE SCALE GENOMIC DNA]</scope>
    <source>
        <strain evidence="5 6">Vu-144</strain>
    </source>
</reference>
<feature type="domain" description="HTH araC/xylS-type" evidence="4">
    <location>
        <begin position="201"/>
        <end position="299"/>
    </location>
</feature>
<dbReference type="PANTHER" id="PTHR43280:SF32">
    <property type="entry name" value="TRANSCRIPTIONAL REGULATORY PROTEIN"/>
    <property type="match status" value="1"/>
</dbReference>
<dbReference type="STRING" id="551991.SAMN05192529_12126"/>
<keyword evidence="2 5" id="KW-0238">DNA-binding</keyword>
<evidence type="ECO:0000313" key="6">
    <source>
        <dbReference type="Proteomes" id="UP000199041"/>
    </source>
</evidence>
<dbReference type="GO" id="GO:0043565">
    <property type="term" value="F:sequence-specific DNA binding"/>
    <property type="evidence" value="ECO:0007669"/>
    <property type="project" value="InterPro"/>
</dbReference>
<evidence type="ECO:0000259" key="4">
    <source>
        <dbReference type="PROSITE" id="PS01124"/>
    </source>
</evidence>
<gene>
    <name evidence="5" type="ORF">SAMN05192529_12126</name>
</gene>
<sequence>MTRQRVKWIENDGFERLNIYMRREYIEDKTAAKFVMLSQEPSLKGKGMQGGQPEPINTFVFNQGRAQIVMIDEVAYTMPPNCILPLVGGQHFVFEHPETLTAWQFNREFYCIVDHDAEVGCVGFLFYGIQHPMFITLSKEELAEISHLKKVFAEELLLSDHFQGEMLRTLLKRVIIQTTRIAKRQSVGYQAASEEKMDLVRKFALLLEGNYKTHHDVGFYASLLNKSPKTLSNVFLLYKQPAPSVIIRSRILLEAKRYLNYTDKTAKEIAYELGFDSPAHFSRFFKNYTKTNITSFRRS</sequence>
<evidence type="ECO:0000256" key="1">
    <source>
        <dbReference type="ARBA" id="ARBA00023015"/>
    </source>
</evidence>
<accession>A0A1H4BGL6</accession>
<dbReference type="SMART" id="SM00342">
    <property type="entry name" value="HTH_ARAC"/>
    <property type="match status" value="1"/>
</dbReference>
<dbReference type="PANTHER" id="PTHR43280">
    <property type="entry name" value="ARAC-FAMILY TRANSCRIPTIONAL REGULATOR"/>
    <property type="match status" value="1"/>
</dbReference>